<dbReference type="PROSITE" id="PS51095">
    <property type="entry name" value="PTS_EIIA_TYPE_3"/>
    <property type="match status" value="1"/>
</dbReference>
<evidence type="ECO:0000256" key="2">
    <source>
        <dbReference type="ARBA" id="ARBA00022597"/>
    </source>
</evidence>
<comment type="caution">
    <text evidence="6">The sequence shown here is derived from an EMBL/GenBank/DDBJ whole genome shotgun (WGS) entry which is preliminary data.</text>
</comment>
<sequence>MDEKLAETCFRIIAEVGLARSNFIDAIEAVKHGDETEAQRLTKEGEEHFHTGHRMHSELIQKEANGEGVAMNLFLVHAEDILMSAEAFKIISQQFMDLYKEIRQ</sequence>
<dbReference type="SUPFAM" id="SSF46973">
    <property type="entry name" value="Enzyme IIa from lactose specific PTS, IIa-lac"/>
    <property type="match status" value="1"/>
</dbReference>
<name>A0ABT7UDC2_9FIRM</name>
<dbReference type="RefSeq" id="WP_289608073.1">
    <property type="nucleotide sequence ID" value="NZ_JAUDCG010000036.1"/>
</dbReference>
<organism evidence="6 7">
    <name type="scientific">Amedibacillus dolichus</name>
    <dbReference type="NCBI Taxonomy" id="31971"/>
    <lineage>
        <taxon>Bacteria</taxon>
        <taxon>Bacillati</taxon>
        <taxon>Bacillota</taxon>
        <taxon>Erysipelotrichia</taxon>
        <taxon>Erysipelotrichales</taxon>
        <taxon>Erysipelotrichaceae</taxon>
        <taxon>Amedibacillus</taxon>
    </lineage>
</organism>
<gene>
    <name evidence="6" type="ORF">QUV96_08260</name>
</gene>
<dbReference type="InterPro" id="IPR036542">
    <property type="entry name" value="PTS_IIA_lac/cel_sf"/>
</dbReference>
<dbReference type="InterPro" id="IPR003188">
    <property type="entry name" value="PTS_IIA_lac/cel"/>
</dbReference>
<evidence type="ECO:0000256" key="1">
    <source>
        <dbReference type="ARBA" id="ARBA00022448"/>
    </source>
</evidence>
<evidence type="ECO:0000313" key="6">
    <source>
        <dbReference type="EMBL" id="MDM8157628.1"/>
    </source>
</evidence>
<keyword evidence="7" id="KW-1185">Reference proteome</keyword>
<keyword evidence="3" id="KW-0808">Transferase</keyword>
<dbReference type="Proteomes" id="UP001529340">
    <property type="component" value="Unassembled WGS sequence"/>
</dbReference>
<evidence type="ECO:0000256" key="3">
    <source>
        <dbReference type="ARBA" id="ARBA00022679"/>
    </source>
</evidence>
<keyword evidence="4" id="KW-0598">Phosphotransferase system</keyword>
<dbReference type="Pfam" id="PF02255">
    <property type="entry name" value="PTS_IIA"/>
    <property type="match status" value="1"/>
</dbReference>
<reference evidence="6 7" key="3">
    <citation type="submission" date="2023-06" db="EMBL/GenBank/DDBJ databases">
        <authorList>
            <person name="Zeman M."/>
            <person name="Kubasova T."/>
            <person name="Jahodarova E."/>
            <person name="Nykrynova M."/>
            <person name="Rychlik I."/>
        </authorList>
    </citation>
    <scope>NUCLEOTIDE SEQUENCE [LARGE SCALE GENOMIC DNA]</scope>
    <source>
        <strain evidence="6 7">ET39</strain>
    </source>
</reference>
<accession>A0ABT7UDC2</accession>
<reference evidence="6 7" key="2">
    <citation type="submission" date="2023-06" db="EMBL/GenBank/DDBJ databases">
        <title>Identification and characterization of horizontal gene transfer across gut microbiota members of farm animals based on homology search.</title>
        <authorList>
            <person name="Schwarzerova J."/>
            <person name="Nykrynova M."/>
            <person name="Jureckova K."/>
            <person name="Cejkova D."/>
            <person name="Rychlik I."/>
        </authorList>
    </citation>
    <scope>NUCLEOTIDE SEQUENCE [LARGE SCALE GENOMIC DNA]</scope>
    <source>
        <strain evidence="6 7">ET39</strain>
    </source>
</reference>
<keyword evidence="2" id="KW-0762">Sugar transport</keyword>
<keyword evidence="1" id="KW-0813">Transport</keyword>
<evidence type="ECO:0000313" key="7">
    <source>
        <dbReference type="Proteomes" id="UP001529340"/>
    </source>
</evidence>
<evidence type="ECO:0000256" key="4">
    <source>
        <dbReference type="ARBA" id="ARBA00022683"/>
    </source>
</evidence>
<feature type="modified residue" description="Phosphohistidine; by HPr" evidence="5">
    <location>
        <position position="77"/>
    </location>
</feature>
<dbReference type="PIRSF" id="PIRSF000699">
    <property type="entry name" value="PTS_IILac_III"/>
    <property type="match status" value="1"/>
</dbReference>
<dbReference type="PANTHER" id="PTHR34382:SF7">
    <property type="entry name" value="PTS SYSTEM N,N'-DIACETYLCHITOBIOSE-SPECIFIC EIIA COMPONENT"/>
    <property type="match status" value="1"/>
</dbReference>
<reference evidence="7" key="1">
    <citation type="submission" date="2023-06" db="EMBL/GenBank/DDBJ databases">
        <title>Identification and characterization of horizontal gene transfer across gut microbiota members of farm animals based on homology search.</title>
        <authorList>
            <person name="Zeman M."/>
            <person name="Kubasova T."/>
            <person name="Jahodarova E."/>
            <person name="Nykrynova M."/>
            <person name="Rychlik I."/>
        </authorList>
    </citation>
    <scope>NUCLEOTIDE SEQUENCE [LARGE SCALE GENOMIC DNA]</scope>
    <source>
        <strain evidence="7">ET39</strain>
    </source>
</reference>
<protein>
    <submittedName>
        <fullName evidence="6">PTS lactose/cellobiose transporter subunit IIA</fullName>
    </submittedName>
</protein>
<evidence type="ECO:0000256" key="5">
    <source>
        <dbReference type="PROSITE-ProRule" id="PRU00418"/>
    </source>
</evidence>
<dbReference type="Gene3D" id="1.20.58.80">
    <property type="entry name" value="Phosphotransferase system, lactose/cellobiose-type IIA subunit"/>
    <property type="match status" value="1"/>
</dbReference>
<dbReference type="PANTHER" id="PTHR34382">
    <property type="entry name" value="PTS SYSTEM N,N'-DIACETYLCHITOBIOSE-SPECIFIC EIIA COMPONENT"/>
    <property type="match status" value="1"/>
</dbReference>
<dbReference type="EMBL" id="JAUDCG010000036">
    <property type="protein sequence ID" value="MDM8157628.1"/>
    <property type="molecule type" value="Genomic_DNA"/>
</dbReference>
<proteinExistence type="predicted"/>